<evidence type="ECO:0000256" key="1">
    <source>
        <dbReference type="SAM" id="MobiDB-lite"/>
    </source>
</evidence>
<keyword evidence="3" id="KW-1185">Reference proteome</keyword>
<feature type="region of interest" description="Disordered" evidence="1">
    <location>
        <begin position="1"/>
        <end position="23"/>
    </location>
</feature>
<gene>
    <name evidence="2" type="ORF">SAMN05216388_105516</name>
</gene>
<accession>A0A1H8WD25</accession>
<dbReference type="AlphaFoldDB" id="A0A1H8WD25"/>
<dbReference type="EMBL" id="FOCX01000055">
    <property type="protein sequence ID" value="SEP25555.1"/>
    <property type="molecule type" value="Genomic_DNA"/>
</dbReference>
<sequence length="104" mass="10783">MFDHQSPRRNSIKHRSPDTCSQCGTTLADAEIPVSVDKSHAFACPDCVSDLRAAVPAYVVVHAVEPVSDSGLGPSTDDADLGTGSTDDDTAEAPVAPVLFADDA</sequence>
<evidence type="ECO:0000313" key="2">
    <source>
        <dbReference type="EMBL" id="SEP25555.1"/>
    </source>
</evidence>
<name>A0A1H8WD25_9EURY</name>
<dbReference type="Proteomes" id="UP000198775">
    <property type="component" value="Unassembled WGS sequence"/>
</dbReference>
<evidence type="ECO:0000313" key="3">
    <source>
        <dbReference type="Proteomes" id="UP000198775"/>
    </source>
</evidence>
<organism evidence="2 3">
    <name type="scientific">Halorientalis persicus</name>
    <dbReference type="NCBI Taxonomy" id="1367881"/>
    <lineage>
        <taxon>Archaea</taxon>
        <taxon>Methanobacteriati</taxon>
        <taxon>Methanobacteriota</taxon>
        <taxon>Stenosarchaea group</taxon>
        <taxon>Halobacteria</taxon>
        <taxon>Halobacteriales</taxon>
        <taxon>Haloarculaceae</taxon>
        <taxon>Halorientalis</taxon>
    </lineage>
</organism>
<feature type="region of interest" description="Disordered" evidence="1">
    <location>
        <begin position="66"/>
        <end position="104"/>
    </location>
</feature>
<protein>
    <submittedName>
        <fullName evidence="2">Uncharacterized protein</fullName>
    </submittedName>
</protein>
<reference evidence="3" key="1">
    <citation type="submission" date="2016-10" db="EMBL/GenBank/DDBJ databases">
        <authorList>
            <person name="Varghese N."/>
            <person name="Submissions S."/>
        </authorList>
    </citation>
    <scope>NUCLEOTIDE SEQUENCE [LARGE SCALE GENOMIC DNA]</scope>
    <source>
        <strain evidence="3">IBRC-M 10043</strain>
    </source>
</reference>
<proteinExistence type="predicted"/>
<dbReference type="RefSeq" id="WP_092664728.1">
    <property type="nucleotide sequence ID" value="NZ_FOCX01000055.1"/>
</dbReference>